<dbReference type="PROSITE" id="PS01066">
    <property type="entry name" value="UPP_SYNTHASE"/>
    <property type="match status" value="1"/>
</dbReference>
<dbReference type="CDD" id="cd00475">
    <property type="entry name" value="Cis_IPPS"/>
    <property type="match status" value="1"/>
</dbReference>
<dbReference type="InterPro" id="IPR001441">
    <property type="entry name" value="UPP_synth-like"/>
</dbReference>
<proteinExistence type="inferred from homology"/>
<comment type="caution">
    <text evidence="4">The sequence shown here is derived from an EMBL/GenBank/DDBJ whole genome shotgun (WGS) entry which is preliminary data.</text>
</comment>
<accession>A0ABQ7JA71</accession>
<dbReference type="Gene3D" id="3.40.1180.10">
    <property type="entry name" value="Decaprenyl diphosphate synthase-like"/>
    <property type="match status" value="1"/>
</dbReference>
<evidence type="ECO:0000313" key="5">
    <source>
        <dbReference type="Proteomes" id="UP000823046"/>
    </source>
</evidence>
<keyword evidence="2 3" id="KW-0808">Transferase</keyword>
<evidence type="ECO:0000313" key="4">
    <source>
        <dbReference type="EMBL" id="KAF8820895.1"/>
    </source>
</evidence>
<dbReference type="PANTHER" id="PTHR10291">
    <property type="entry name" value="DEHYDRODOLICHYL DIPHOSPHATE SYNTHASE FAMILY MEMBER"/>
    <property type="match status" value="1"/>
</dbReference>
<evidence type="ECO:0000256" key="2">
    <source>
        <dbReference type="ARBA" id="ARBA00022679"/>
    </source>
</evidence>
<comment type="similarity">
    <text evidence="1 3">Belongs to the UPP synthase family.</text>
</comment>
<evidence type="ECO:0000256" key="3">
    <source>
        <dbReference type="RuleBase" id="RU363018"/>
    </source>
</evidence>
<keyword evidence="5" id="KW-1185">Reference proteome</keyword>
<dbReference type="EMBL" id="JADAQX010000275">
    <property type="protein sequence ID" value="KAF8820895.1"/>
    <property type="molecule type" value="Genomic_DNA"/>
</dbReference>
<evidence type="ECO:0000256" key="1">
    <source>
        <dbReference type="ARBA" id="ARBA00005432"/>
    </source>
</evidence>
<sequence>MADSTVHEANFNENNDSKRHDLLNLCLYRVGSTQFPSGDVVSSCKMEIRWWERWIMRLMHQCTTPRHIAFIMDGNRRFASKQLQPTPLIQGHVMGFETLTLILQVCLEMGIRYVTIFAFALSNFNRSKEEISDLFNLAEEKFNDTSWIDEFILRNDVCLRVAGDRAFWRPSFCKAVDEIVEKTKQCKSMTLVICIAYGGRYELSHCALKAFAYKETLLDSFQHEISSSLDENISLDCNKKDNEGSDCSTSTSLSFSSNPILSPFKARNFQVEEIPMQRNSFLERPLDNFLYSAGIPPPDILIRSSGETRLSDFLIYQCSEQTSFHFIDKLWPEITTLDVLNCIAYYQIFECSFQRASLQENSQDGKSLFQNF</sequence>
<dbReference type="HAMAP" id="MF_01139">
    <property type="entry name" value="ISPT"/>
    <property type="match status" value="1"/>
</dbReference>
<name>A0ABQ7JA71_9APIC</name>
<reference evidence="4 5" key="1">
    <citation type="journal article" date="2020" name="bioRxiv">
        <title>Metabolic contributions of an alphaproteobacterial endosymbiont in the apicomplexan Cardiosporidium cionae.</title>
        <authorList>
            <person name="Hunter E.S."/>
            <person name="Paight C.J."/>
            <person name="Lane C.E."/>
        </authorList>
    </citation>
    <scope>NUCLEOTIDE SEQUENCE [LARGE SCALE GENOMIC DNA]</scope>
    <source>
        <strain evidence="4">ESH_2018</strain>
    </source>
</reference>
<dbReference type="SUPFAM" id="SSF64005">
    <property type="entry name" value="Undecaprenyl diphosphate synthase"/>
    <property type="match status" value="1"/>
</dbReference>
<dbReference type="EC" id="2.5.1.-" evidence="3"/>
<dbReference type="PANTHER" id="PTHR10291:SF43">
    <property type="entry name" value="DEHYDRODOLICHYL DIPHOSPHATE SYNTHASE COMPLEX SUBUNIT DHDDS"/>
    <property type="match status" value="1"/>
</dbReference>
<dbReference type="Proteomes" id="UP000823046">
    <property type="component" value="Unassembled WGS sequence"/>
</dbReference>
<gene>
    <name evidence="4" type="ORF">IE077_002679</name>
</gene>
<dbReference type="InterPro" id="IPR018520">
    <property type="entry name" value="UPP_synth-like_CS"/>
</dbReference>
<dbReference type="NCBIfam" id="TIGR00055">
    <property type="entry name" value="uppS"/>
    <property type="match status" value="1"/>
</dbReference>
<organism evidence="4 5">
    <name type="scientific">Cardiosporidium cionae</name>
    <dbReference type="NCBI Taxonomy" id="476202"/>
    <lineage>
        <taxon>Eukaryota</taxon>
        <taxon>Sar</taxon>
        <taxon>Alveolata</taxon>
        <taxon>Apicomplexa</taxon>
        <taxon>Aconoidasida</taxon>
        <taxon>Nephromycida</taxon>
        <taxon>Cardiosporidium</taxon>
    </lineage>
</organism>
<dbReference type="InterPro" id="IPR036424">
    <property type="entry name" value="UPP_synth-like_sf"/>
</dbReference>
<protein>
    <recommendedName>
        <fullName evidence="3">Alkyl transferase</fullName>
        <ecNumber evidence="3">2.5.1.-</ecNumber>
    </recommendedName>
</protein>
<dbReference type="Pfam" id="PF01255">
    <property type="entry name" value="Prenyltransf"/>
    <property type="match status" value="1"/>
</dbReference>